<gene>
    <name evidence="1" type="ORF">L6164_013034</name>
</gene>
<protein>
    <submittedName>
        <fullName evidence="1">Uncharacterized protein</fullName>
    </submittedName>
</protein>
<sequence>MKMEMAYWSELPKSLFESILEKLSTMDIIRVKMVCTSWFSMVDAYISSPISASMRRSLVLMTSHQLEGDKSGKYFSFLSVADNKVYKLQNMSEELRDGLCVGSSHGWLLFLDKNLDLCLYNPFSKARKQVSSLRNFPYVQNIKFRPPSGYGIYIIDEDRHCVVQSTAQTAKEMPEFFIHKAILFSKTNPSLGDNKFGLLVIHVVGQSAFRSQLAFYDSEVGQWTKLGERGGGYDEGYFDIIHHNRQFYALRKDLLEIWDYDGHFPMKIKEVNLSLDERYRSIQQSQNFWNNVQYYIVESEGKILHVTRIIAILINIDDLVRGPNGKFQLYKTVSFLVHMMDLEQEKLIQVESLDGRAIFLGRNHSQSFSSHEISELEENSIYFTDYLWRGRGFDGHDMGIYDLKSKTVKPYLHDKIIDCGTPPFWLFANLC</sequence>
<organism evidence="1 2">
    <name type="scientific">Bauhinia variegata</name>
    <name type="common">Purple orchid tree</name>
    <name type="synonym">Phanera variegata</name>
    <dbReference type="NCBI Taxonomy" id="167791"/>
    <lineage>
        <taxon>Eukaryota</taxon>
        <taxon>Viridiplantae</taxon>
        <taxon>Streptophyta</taxon>
        <taxon>Embryophyta</taxon>
        <taxon>Tracheophyta</taxon>
        <taxon>Spermatophyta</taxon>
        <taxon>Magnoliopsida</taxon>
        <taxon>eudicotyledons</taxon>
        <taxon>Gunneridae</taxon>
        <taxon>Pentapetalae</taxon>
        <taxon>rosids</taxon>
        <taxon>fabids</taxon>
        <taxon>Fabales</taxon>
        <taxon>Fabaceae</taxon>
        <taxon>Cercidoideae</taxon>
        <taxon>Cercideae</taxon>
        <taxon>Bauhiniinae</taxon>
        <taxon>Bauhinia</taxon>
    </lineage>
</organism>
<keyword evidence="2" id="KW-1185">Reference proteome</keyword>
<dbReference type="EMBL" id="CM039430">
    <property type="protein sequence ID" value="KAI4345950.1"/>
    <property type="molecule type" value="Genomic_DNA"/>
</dbReference>
<comment type="caution">
    <text evidence="1">The sequence shown here is derived from an EMBL/GenBank/DDBJ whole genome shotgun (WGS) entry which is preliminary data.</text>
</comment>
<evidence type="ECO:0000313" key="2">
    <source>
        <dbReference type="Proteomes" id="UP000828941"/>
    </source>
</evidence>
<dbReference type="Proteomes" id="UP000828941">
    <property type="component" value="Chromosome 5"/>
</dbReference>
<accession>A0ACB9PHB4</accession>
<evidence type="ECO:0000313" key="1">
    <source>
        <dbReference type="EMBL" id="KAI4345950.1"/>
    </source>
</evidence>
<reference evidence="1 2" key="1">
    <citation type="journal article" date="2022" name="DNA Res.">
        <title>Chromosomal-level genome assembly of the orchid tree Bauhinia variegata (Leguminosae; Cercidoideae) supports the allotetraploid origin hypothesis of Bauhinia.</title>
        <authorList>
            <person name="Zhong Y."/>
            <person name="Chen Y."/>
            <person name="Zheng D."/>
            <person name="Pang J."/>
            <person name="Liu Y."/>
            <person name="Luo S."/>
            <person name="Meng S."/>
            <person name="Qian L."/>
            <person name="Wei D."/>
            <person name="Dai S."/>
            <person name="Zhou R."/>
        </authorList>
    </citation>
    <scope>NUCLEOTIDE SEQUENCE [LARGE SCALE GENOMIC DNA]</scope>
    <source>
        <strain evidence="1">BV-YZ2020</strain>
    </source>
</reference>
<proteinExistence type="predicted"/>
<name>A0ACB9PHB4_BAUVA</name>